<gene>
    <name evidence="1" type="ORF">DEO27_003520</name>
</gene>
<dbReference type="EMBL" id="CP043450">
    <property type="protein sequence ID" value="QEM09123.1"/>
    <property type="molecule type" value="Genomic_DNA"/>
</dbReference>
<dbReference type="KEGG" id="mrub:DEO27_003520"/>
<evidence type="ECO:0000313" key="2">
    <source>
        <dbReference type="Proteomes" id="UP000251402"/>
    </source>
</evidence>
<sequence length="109" mass="12279">MAARQAAAEGLPYIQFNGSTNAVSFIQAEDVRARKSASTYVHGYGQKPSGKKQDTWKEWEYIPAALSITTRDSYASKTVPIPDETDIRDFVVNEKSVISLWQIWEPLRV</sequence>
<dbReference type="AlphaFoldDB" id="A0A5C1HUE0"/>
<organism evidence="1 2">
    <name type="scientific">Mucilaginibacter rubeus</name>
    <dbReference type="NCBI Taxonomy" id="2027860"/>
    <lineage>
        <taxon>Bacteria</taxon>
        <taxon>Pseudomonadati</taxon>
        <taxon>Bacteroidota</taxon>
        <taxon>Sphingobacteriia</taxon>
        <taxon>Sphingobacteriales</taxon>
        <taxon>Sphingobacteriaceae</taxon>
        <taxon>Mucilaginibacter</taxon>
    </lineage>
</organism>
<evidence type="ECO:0000313" key="1">
    <source>
        <dbReference type="EMBL" id="QEM09123.1"/>
    </source>
</evidence>
<keyword evidence="2" id="KW-1185">Reference proteome</keyword>
<dbReference type="Proteomes" id="UP000251402">
    <property type="component" value="Chromosome"/>
</dbReference>
<proteinExistence type="predicted"/>
<name>A0A5C1HUE0_9SPHI</name>
<protein>
    <submittedName>
        <fullName evidence="1">Uncharacterized protein</fullName>
    </submittedName>
</protein>
<reference evidence="1" key="1">
    <citation type="submission" date="2019-08" db="EMBL/GenBank/DDBJ databases">
        <title>Comparative genome analysis confer to the adaptation heavy metal polluted environment.</title>
        <authorList>
            <person name="Li Y."/>
        </authorList>
    </citation>
    <scope>NUCLEOTIDE SEQUENCE [LARGE SCALE GENOMIC DNA]</scope>
    <source>
        <strain evidence="1">P1</strain>
    </source>
</reference>
<accession>A0A5C1HUE0</accession>
<dbReference type="RefSeq" id="WP_112569794.1">
    <property type="nucleotide sequence ID" value="NZ_CP043450.1"/>
</dbReference>